<dbReference type="AlphaFoldDB" id="A0A1I8EWQ8"/>
<keyword evidence="1" id="KW-0472">Membrane</keyword>
<keyword evidence="1" id="KW-0812">Transmembrane</keyword>
<organism evidence="2">
    <name type="scientific">Wuchereria bancrofti</name>
    <dbReference type="NCBI Taxonomy" id="6293"/>
    <lineage>
        <taxon>Eukaryota</taxon>
        <taxon>Metazoa</taxon>
        <taxon>Ecdysozoa</taxon>
        <taxon>Nematoda</taxon>
        <taxon>Chromadorea</taxon>
        <taxon>Rhabditida</taxon>
        <taxon>Spirurina</taxon>
        <taxon>Spiruromorpha</taxon>
        <taxon>Filarioidea</taxon>
        <taxon>Onchocercidae</taxon>
        <taxon>Wuchereria</taxon>
    </lineage>
</organism>
<evidence type="ECO:0000256" key="1">
    <source>
        <dbReference type="SAM" id="Phobius"/>
    </source>
</evidence>
<name>A0A1I8EWQ8_WUCBA</name>
<feature type="transmembrane region" description="Helical" evidence="1">
    <location>
        <begin position="34"/>
        <end position="53"/>
    </location>
</feature>
<keyword evidence="1" id="KW-1133">Transmembrane helix</keyword>
<dbReference type="WBParaSite" id="maker-PairedContig_5954-snap-gene-0.4-mRNA-1">
    <property type="protein sequence ID" value="maker-PairedContig_5954-snap-gene-0.4-mRNA-1"/>
    <property type="gene ID" value="maker-PairedContig_5954-snap-gene-0.4"/>
</dbReference>
<reference evidence="2" key="1">
    <citation type="submission" date="2016-11" db="UniProtKB">
        <authorList>
            <consortium name="WormBaseParasite"/>
        </authorList>
    </citation>
    <scope>IDENTIFICATION</scope>
    <source>
        <strain evidence="2">pt0022</strain>
    </source>
</reference>
<sequence length="109" mass="12217">MYMVLTGNKLVVFMKDLVHDVNGRKLYSLVTGPISLAMILFVAMELAVHIPAVPGSLRIYRRIILFVPEASTLLQRFIGWLTGKRAEFVDSTISAMADGQQGKKFIKDF</sequence>
<proteinExistence type="predicted"/>
<accession>A0A1I8EWQ8</accession>
<protein>
    <submittedName>
        <fullName evidence="2">Uncharacterized protein</fullName>
    </submittedName>
</protein>
<evidence type="ECO:0000313" key="2">
    <source>
        <dbReference type="WBParaSite" id="maker-PairedContig_5954-snap-gene-0.4-mRNA-1"/>
    </source>
</evidence>
<dbReference type="STRING" id="6293.A0A1I8EWQ8"/>